<dbReference type="EMBL" id="LT629792">
    <property type="protein sequence ID" value="SDT93220.1"/>
    <property type="molecule type" value="Genomic_DNA"/>
</dbReference>
<dbReference type="InterPro" id="IPR050356">
    <property type="entry name" value="SulA_CellDiv_inhibitor"/>
</dbReference>
<evidence type="ECO:0000256" key="1">
    <source>
        <dbReference type="ARBA" id="ARBA00010945"/>
    </source>
</evidence>
<gene>
    <name evidence="5" type="ORF">SAMN04489714_1010</name>
</gene>
<dbReference type="PANTHER" id="PTHR35369:SF2">
    <property type="entry name" value="BLR3025 PROTEIN"/>
    <property type="match status" value="1"/>
</dbReference>
<name>A0ABY0V7F8_9ACTO</name>
<keyword evidence="2" id="KW-0227">DNA damage</keyword>
<dbReference type="Gene3D" id="3.30.70.270">
    <property type="match status" value="1"/>
</dbReference>
<dbReference type="RefSeq" id="WP_092648537.1">
    <property type="nucleotide sequence ID" value="NZ_LT629792.1"/>
</dbReference>
<evidence type="ECO:0000259" key="4">
    <source>
        <dbReference type="PROSITE" id="PS50173"/>
    </source>
</evidence>
<dbReference type="CDD" id="cd03468">
    <property type="entry name" value="PolY_like"/>
    <property type="match status" value="1"/>
</dbReference>
<comment type="function">
    <text evidence="3">Poorly processive, error-prone DNA polymerase involved in untargeted mutagenesis. Copies undamaged DNA at stalled replication forks, which arise in vivo from mismatched or misaligned primer ends. These misaligned primers can be extended by PolIV. Exhibits no 3'-5' exonuclease (proofreading) activity. May be involved in translesional synthesis, in conjunction with the beta clamp from PolIII.</text>
</comment>
<sequence length="518" mass="56654">MAASRRVVVWVPDWPTQSLAVNTPPGGRAIIASNGRVQAATLAARRAGVRTSMLLTTAQYLCPDALIYPDDPLEQNAAFEHVLDACDRVAAHVTCLRPGLAWAPAAGPARWVGSEEKLAQKLTETIVEECGVECHVGIATGILTAIWAARSDEIVPATCAEQYVSEIPLAHIPRIVPCQRTQDAHHAIEVLEDLGVTTCADVLRVGKKALLSRFGRSGEDLWSLASGGDLFIAPRARTTSAVNVERTFDDPVTSLDMVALQLRAVAENLRQKLWSQGVNAHALSIRVATTTGQDCERTWCGVNCLDPSEVVDRLRWQLRGWLDRLLPQDDGDAGGLSTMQVVACDLYDTVMPDQLWAGPESSRRAERAALRVQSVVGTEGVRAVCMQGGFDPRSRVHSSPWGSPGQEPVRSEGEWDGALLRAPTVMLDKPEQVEVRAGLTPVVVTERGYLSAPPTHIVRAREQISIVQVQGIWVVQGRWWEEQTTERSARVYVIASRDGSDVLLSFQSGRWWIEGFFE</sequence>
<evidence type="ECO:0000256" key="2">
    <source>
        <dbReference type="ARBA" id="ARBA00022763"/>
    </source>
</evidence>
<organism evidence="5 6">
    <name type="scientific">Schaalia radingae</name>
    <dbReference type="NCBI Taxonomy" id="131110"/>
    <lineage>
        <taxon>Bacteria</taxon>
        <taxon>Bacillati</taxon>
        <taxon>Actinomycetota</taxon>
        <taxon>Actinomycetes</taxon>
        <taxon>Actinomycetales</taxon>
        <taxon>Actinomycetaceae</taxon>
        <taxon>Schaalia</taxon>
    </lineage>
</organism>
<dbReference type="PROSITE" id="PS50173">
    <property type="entry name" value="UMUC"/>
    <property type="match status" value="1"/>
</dbReference>
<feature type="domain" description="UmuC" evidence="4">
    <location>
        <begin position="1"/>
        <end position="145"/>
    </location>
</feature>
<keyword evidence="6" id="KW-1185">Reference proteome</keyword>
<comment type="similarity">
    <text evidence="1">Belongs to the DNA polymerase type-Y family.</text>
</comment>
<dbReference type="InterPro" id="IPR043128">
    <property type="entry name" value="Rev_trsase/Diguanyl_cyclase"/>
</dbReference>
<dbReference type="SUPFAM" id="SSF56672">
    <property type="entry name" value="DNA/RNA polymerases"/>
    <property type="match status" value="1"/>
</dbReference>
<dbReference type="Gene3D" id="1.10.150.20">
    <property type="entry name" value="5' to 3' exonuclease, C-terminal subdomain"/>
    <property type="match status" value="1"/>
</dbReference>
<dbReference type="InterPro" id="IPR001126">
    <property type="entry name" value="UmuC"/>
</dbReference>
<evidence type="ECO:0000313" key="6">
    <source>
        <dbReference type="Proteomes" id="UP000198976"/>
    </source>
</evidence>
<dbReference type="PANTHER" id="PTHR35369">
    <property type="entry name" value="BLR3025 PROTEIN-RELATED"/>
    <property type="match status" value="1"/>
</dbReference>
<dbReference type="Pfam" id="PF00817">
    <property type="entry name" value="IMS"/>
    <property type="match status" value="1"/>
</dbReference>
<evidence type="ECO:0000256" key="3">
    <source>
        <dbReference type="ARBA" id="ARBA00025589"/>
    </source>
</evidence>
<dbReference type="Gene3D" id="3.40.1170.60">
    <property type="match status" value="1"/>
</dbReference>
<evidence type="ECO:0000313" key="5">
    <source>
        <dbReference type="EMBL" id="SDT93220.1"/>
    </source>
</evidence>
<dbReference type="Proteomes" id="UP000198976">
    <property type="component" value="Chromosome I"/>
</dbReference>
<protein>
    <submittedName>
        <fullName evidence="5">Protein ImuB</fullName>
    </submittedName>
</protein>
<dbReference type="InterPro" id="IPR043502">
    <property type="entry name" value="DNA/RNA_pol_sf"/>
</dbReference>
<reference evidence="5 6" key="1">
    <citation type="submission" date="2016-10" db="EMBL/GenBank/DDBJ databases">
        <authorList>
            <person name="Varghese N."/>
            <person name="Submissions S."/>
        </authorList>
    </citation>
    <scope>NUCLEOTIDE SEQUENCE [LARGE SCALE GENOMIC DNA]</scope>
    <source>
        <strain evidence="5 6">DSM 9169</strain>
    </source>
</reference>
<proteinExistence type="inferred from homology"/>
<accession>A0ABY0V7F8</accession>